<proteinExistence type="predicted"/>
<protein>
    <submittedName>
        <fullName evidence="1">Uncharacterized protein</fullName>
    </submittedName>
</protein>
<evidence type="ECO:0000313" key="1">
    <source>
        <dbReference type="EMBL" id="BBX56640.1"/>
    </source>
</evidence>
<keyword evidence="2" id="KW-1185">Reference proteome</keyword>
<organism evidence="1 2">
    <name type="scientific">Mycobacterium shottsii</name>
    <dbReference type="NCBI Taxonomy" id="133549"/>
    <lineage>
        <taxon>Bacteria</taxon>
        <taxon>Bacillati</taxon>
        <taxon>Actinomycetota</taxon>
        <taxon>Actinomycetes</taxon>
        <taxon>Mycobacteriales</taxon>
        <taxon>Mycobacteriaceae</taxon>
        <taxon>Mycobacterium</taxon>
        <taxon>Mycobacterium ulcerans group</taxon>
    </lineage>
</organism>
<dbReference type="EMBL" id="AP022572">
    <property type="protein sequence ID" value="BBX56640.1"/>
    <property type="molecule type" value="Genomic_DNA"/>
</dbReference>
<dbReference type="KEGG" id="msho:MSHO_19850"/>
<sequence length="127" mass="13924">MPTTPHDNDGLSPAGLRWLARPTTDVGPATPAPAWCAPGTMPVWERLSEQYGGGQECGWYRYFPDYDDGVGADVWIRAYDRIVDGRLLRTDAEIHYVEPSSRGVTPAQARQLAAELLNAADVLDGRP</sequence>
<reference evidence="1 2" key="1">
    <citation type="journal article" date="2019" name="Emerg. Microbes Infect.">
        <title>Comprehensive subspecies identification of 175 nontuberculous mycobacteria species based on 7547 genomic profiles.</title>
        <authorList>
            <person name="Matsumoto Y."/>
            <person name="Kinjo T."/>
            <person name="Motooka D."/>
            <person name="Nabeya D."/>
            <person name="Jung N."/>
            <person name="Uechi K."/>
            <person name="Horii T."/>
            <person name="Iida T."/>
            <person name="Fujita J."/>
            <person name="Nakamura S."/>
        </authorList>
    </citation>
    <scope>NUCLEOTIDE SEQUENCE [LARGE SCALE GENOMIC DNA]</scope>
    <source>
        <strain evidence="1 2">JCM 12657</strain>
    </source>
</reference>
<dbReference type="Proteomes" id="UP000467164">
    <property type="component" value="Chromosome"/>
</dbReference>
<dbReference type="RefSeq" id="WP_198967157.1">
    <property type="nucleotide sequence ID" value="NZ_AP022572.1"/>
</dbReference>
<evidence type="ECO:0000313" key="2">
    <source>
        <dbReference type="Proteomes" id="UP000467164"/>
    </source>
</evidence>
<dbReference type="AlphaFoldDB" id="A0A7I7LAH0"/>
<accession>A0A7I7LAH0</accession>
<name>A0A7I7LAH0_9MYCO</name>
<gene>
    <name evidence="1" type="ORF">MSHO_19850</name>
</gene>